<sequence>MLRNYKIRTKLLIALGLLCAIVLTISLGGFQSIYAYRQLASSISDRAAELPLTSSLTRDVELLRNTYHRIHDHSSSENPLARISLTNERDQFRTCVADVRSSANAYRGELDAGDDEATVLSDRSRERHTIDAMLRGLERIDDIVRAENWALKEIDYARLEIELDSLADSAQQLPTFLQQHMLSLRDDVRGFYRTAIAVMWGSSLLALGMFAALIFLFHLVVVKPFGSLLQGSRTISEGVFAHRIELGTGDELAELANSMNDMTARFLSTESELKDVIAGKEEEIRNRTNEAIRNEQLASVGFLAAGVAHEINNPLASIAWSAEALESRLHDQLYDTDSDGPSQPLNNDQLSTLRTNLRRIQDEAFRCKGITEHLLDFSRLGNVKREPTDLKHLVEDVVAMVGTLGQYRCKTIRLDCPDEVNAAINGQEIKQVVLNLLTNALESVDTDGAIDVRLRQRGDVAVLTVEDDGCGMDEHVQNHLFEPFFTSGKEGQGTGLGLSISYRIVQQHGGRMSAQSEGRGRGARLDVTLPLEHTMEADVQKNAA</sequence>
<keyword evidence="10" id="KW-0472">Membrane</keyword>
<gene>
    <name evidence="13" type="primary">dctB</name>
    <name evidence="13" type="ORF">EC9_42340</name>
</gene>
<dbReference type="Proteomes" id="UP000319557">
    <property type="component" value="Chromosome"/>
</dbReference>
<feature type="domain" description="Histidine kinase" evidence="11">
    <location>
        <begin position="306"/>
        <end position="533"/>
    </location>
</feature>
<dbReference type="InterPro" id="IPR004358">
    <property type="entry name" value="Sig_transdc_His_kin-like_C"/>
</dbReference>
<dbReference type="SUPFAM" id="SSF158472">
    <property type="entry name" value="HAMP domain-like"/>
    <property type="match status" value="1"/>
</dbReference>
<comment type="subcellular location">
    <subcellularLocation>
        <location evidence="2">Membrane</location>
    </subcellularLocation>
</comment>
<keyword evidence="5 13" id="KW-0808">Transferase</keyword>
<keyword evidence="6" id="KW-0547">Nucleotide-binding</keyword>
<dbReference type="InterPro" id="IPR005467">
    <property type="entry name" value="His_kinase_dom"/>
</dbReference>
<dbReference type="PROSITE" id="PS50885">
    <property type="entry name" value="HAMP"/>
    <property type="match status" value="1"/>
</dbReference>
<evidence type="ECO:0000256" key="9">
    <source>
        <dbReference type="ARBA" id="ARBA00023012"/>
    </source>
</evidence>
<dbReference type="EC" id="2.7.13.3" evidence="3"/>
<dbReference type="AlphaFoldDB" id="A0A517M582"/>
<dbReference type="InterPro" id="IPR036097">
    <property type="entry name" value="HisK_dim/P_sf"/>
</dbReference>
<dbReference type="CDD" id="cd00082">
    <property type="entry name" value="HisKA"/>
    <property type="match status" value="1"/>
</dbReference>
<dbReference type="KEGG" id="ruv:EC9_42340"/>
<evidence type="ECO:0000313" key="14">
    <source>
        <dbReference type="Proteomes" id="UP000319557"/>
    </source>
</evidence>
<name>A0A517M582_9BACT</name>
<dbReference type="SUPFAM" id="SSF55874">
    <property type="entry name" value="ATPase domain of HSP90 chaperone/DNA topoisomerase II/histidine kinase"/>
    <property type="match status" value="1"/>
</dbReference>
<evidence type="ECO:0000256" key="2">
    <source>
        <dbReference type="ARBA" id="ARBA00004370"/>
    </source>
</evidence>
<organism evidence="13 14">
    <name type="scientific">Rosistilla ulvae</name>
    <dbReference type="NCBI Taxonomy" id="1930277"/>
    <lineage>
        <taxon>Bacteria</taxon>
        <taxon>Pseudomonadati</taxon>
        <taxon>Planctomycetota</taxon>
        <taxon>Planctomycetia</taxon>
        <taxon>Pirellulales</taxon>
        <taxon>Pirellulaceae</taxon>
        <taxon>Rosistilla</taxon>
    </lineage>
</organism>
<evidence type="ECO:0000313" key="13">
    <source>
        <dbReference type="EMBL" id="QDS90031.1"/>
    </source>
</evidence>
<dbReference type="PANTHER" id="PTHR43065">
    <property type="entry name" value="SENSOR HISTIDINE KINASE"/>
    <property type="match status" value="1"/>
</dbReference>
<dbReference type="SMART" id="SM00387">
    <property type="entry name" value="HATPase_c"/>
    <property type="match status" value="1"/>
</dbReference>
<evidence type="ECO:0000256" key="3">
    <source>
        <dbReference type="ARBA" id="ARBA00012438"/>
    </source>
</evidence>
<evidence type="ECO:0000259" key="12">
    <source>
        <dbReference type="PROSITE" id="PS50885"/>
    </source>
</evidence>
<dbReference type="SUPFAM" id="SSF47384">
    <property type="entry name" value="Homodimeric domain of signal transducing histidine kinase"/>
    <property type="match status" value="1"/>
</dbReference>
<evidence type="ECO:0000256" key="4">
    <source>
        <dbReference type="ARBA" id="ARBA00022553"/>
    </source>
</evidence>
<evidence type="ECO:0000256" key="6">
    <source>
        <dbReference type="ARBA" id="ARBA00022741"/>
    </source>
</evidence>
<dbReference type="Gene3D" id="1.10.287.130">
    <property type="match status" value="1"/>
</dbReference>
<keyword evidence="10" id="KW-1133">Transmembrane helix</keyword>
<dbReference type="InterPro" id="IPR003660">
    <property type="entry name" value="HAMP_dom"/>
</dbReference>
<dbReference type="InterPro" id="IPR003661">
    <property type="entry name" value="HisK_dim/P_dom"/>
</dbReference>
<evidence type="ECO:0000256" key="7">
    <source>
        <dbReference type="ARBA" id="ARBA00022777"/>
    </source>
</evidence>
<feature type="transmembrane region" description="Helical" evidence="10">
    <location>
        <begin position="197"/>
        <end position="222"/>
    </location>
</feature>
<dbReference type="SMART" id="SM00388">
    <property type="entry name" value="HisKA"/>
    <property type="match status" value="1"/>
</dbReference>
<dbReference type="GO" id="GO:0000155">
    <property type="term" value="F:phosphorelay sensor kinase activity"/>
    <property type="evidence" value="ECO:0007669"/>
    <property type="project" value="InterPro"/>
</dbReference>
<keyword evidence="4" id="KW-0597">Phosphoprotein</keyword>
<dbReference type="PRINTS" id="PR00344">
    <property type="entry name" value="BCTRLSENSOR"/>
</dbReference>
<evidence type="ECO:0000259" key="11">
    <source>
        <dbReference type="PROSITE" id="PS50109"/>
    </source>
</evidence>
<dbReference type="GO" id="GO:0005524">
    <property type="term" value="F:ATP binding"/>
    <property type="evidence" value="ECO:0007669"/>
    <property type="project" value="UniProtKB-KW"/>
</dbReference>
<dbReference type="GO" id="GO:0016020">
    <property type="term" value="C:membrane"/>
    <property type="evidence" value="ECO:0007669"/>
    <property type="project" value="UniProtKB-SubCell"/>
</dbReference>
<dbReference type="Gene3D" id="3.30.565.10">
    <property type="entry name" value="Histidine kinase-like ATPase, C-terminal domain"/>
    <property type="match status" value="1"/>
</dbReference>
<accession>A0A517M582</accession>
<keyword evidence="9" id="KW-0902">Two-component regulatory system</keyword>
<keyword evidence="10" id="KW-0812">Transmembrane</keyword>
<keyword evidence="7" id="KW-0418">Kinase</keyword>
<evidence type="ECO:0000256" key="8">
    <source>
        <dbReference type="ARBA" id="ARBA00022840"/>
    </source>
</evidence>
<keyword evidence="8" id="KW-0067">ATP-binding</keyword>
<comment type="catalytic activity">
    <reaction evidence="1">
        <text>ATP + protein L-histidine = ADP + protein N-phospho-L-histidine.</text>
        <dbReference type="EC" id="2.7.13.3"/>
    </reaction>
</comment>
<dbReference type="CDD" id="cd06225">
    <property type="entry name" value="HAMP"/>
    <property type="match status" value="1"/>
</dbReference>
<dbReference type="EMBL" id="CP036261">
    <property type="protein sequence ID" value="QDS90031.1"/>
    <property type="molecule type" value="Genomic_DNA"/>
</dbReference>
<dbReference type="Pfam" id="PF00512">
    <property type="entry name" value="HisKA"/>
    <property type="match status" value="1"/>
</dbReference>
<evidence type="ECO:0000256" key="5">
    <source>
        <dbReference type="ARBA" id="ARBA00022679"/>
    </source>
</evidence>
<dbReference type="PROSITE" id="PS50109">
    <property type="entry name" value="HIS_KIN"/>
    <property type="match status" value="1"/>
</dbReference>
<feature type="domain" description="HAMP" evidence="12">
    <location>
        <begin position="219"/>
        <end position="271"/>
    </location>
</feature>
<dbReference type="SMART" id="SM00304">
    <property type="entry name" value="HAMP"/>
    <property type="match status" value="1"/>
</dbReference>
<reference evidence="13 14" key="1">
    <citation type="submission" date="2019-02" db="EMBL/GenBank/DDBJ databases">
        <title>Deep-cultivation of Planctomycetes and their phenomic and genomic characterization uncovers novel biology.</title>
        <authorList>
            <person name="Wiegand S."/>
            <person name="Jogler M."/>
            <person name="Boedeker C."/>
            <person name="Pinto D."/>
            <person name="Vollmers J."/>
            <person name="Rivas-Marin E."/>
            <person name="Kohn T."/>
            <person name="Peeters S.H."/>
            <person name="Heuer A."/>
            <person name="Rast P."/>
            <person name="Oberbeckmann S."/>
            <person name="Bunk B."/>
            <person name="Jeske O."/>
            <person name="Meyerdierks A."/>
            <person name="Storesund J.E."/>
            <person name="Kallscheuer N."/>
            <person name="Luecker S."/>
            <person name="Lage O.M."/>
            <person name="Pohl T."/>
            <person name="Merkel B.J."/>
            <person name="Hornburger P."/>
            <person name="Mueller R.-W."/>
            <person name="Bruemmer F."/>
            <person name="Labrenz M."/>
            <person name="Spormann A.M."/>
            <person name="Op den Camp H."/>
            <person name="Overmann J."/>
            <person name="Amann R."/>
            <person name="Jetten M.S.M."/>
            <person name="Mascher T."/>
            <person name="Medema M.H."/>
            <person name="Devos D.P."/>
            <person name="Kaster A.-K."/>
            <person name="Ovreas L."/>
            <person name="Rohde M."/>
            <person name="Galperin M.Y."/>
            <person name="Jogler C."/>
        </authorList>
    </citation>
    <scope>NUCLEOTIDE SEQUENCE [LARGE SCALE GENOMIC DNA]</scope>
    <source>
        <strain evidence="13 14">EC9</strain>
    </source>
</reference>
<evidence type="ECO:0000256" key="10">
    <source>
        <dbReference type="SAM" id="Phobius"/>
    </source>
</evidence>
<dbReference type="InterPro" id="IPR036890">
    <property type="entry name" value="HATPase_C_sf"/>
</dbReference>
<dbReference type="Gene3D" id="6.10.340.10">
    <property type="match status" value="1"/>
</dbReference>
<dbReference type="Pfam" id="PF00672">
    <property type="entry name" value="HAMP"/>
    <property type="match status" value="1"/>
</dbReference>
<dbReference type="InterPro" id="IPR003594">
    <property type="entry name" value="HATPase_dom"/>
</dbReference>
<protein>
    <recommendedName>
        <fullName evidence="3">histidine kinase</fullName>
        <ecNumber evidence="3">2.7.13.3</ecNumber>
    </recommendedName>
</protein>
<evidence type="ECO:0000256" key="1">
    <source>
        <dbReference type="ARBA" id="ARBA00000085"/>
    </source>
</evidence>
<proteinExistence type="predicted"/>
<dbReference type="OrthoDB" id="226486at2"/>
<dbReference type="Pfam" id="PF02518">
    <property type="entry name" value="HATPase_c"/>
    <property type="match status" value="1"/>
</dbReference>
<dbReference type="PANTHER" id="PTHR43065:SF46">
    <property type="entry name" value="C4-DICARBOXYLATE TRANSPORT SENSOR PROTEIN DCTB"/>
    <property type="match status" value="1"/>
</dbReference>
<dbReference type="RefSeq" id="WP_145122685.1">
    <property type="nucleotide sequence ID" value="NZ_CP036261.1"/>
</dbReference>
<keyword evidence="14" id="KW-1185">Reference proteome</keyword>